<dbReference type="EMBL" id="SNRW01001100">
    <property type="protein sequence ID" value="KAA6397802.1"/>
    <property type="molecule type" value="Genomic_DNA"/>
</dbReference>
<name>A0A5J4WTB3_9EUKA</name>
<dbReference type="PANTHER" id="PTHR16148:SF14">
    <property type="entry name" value="MYND-TYPE DOMAIN-CONTAINING PROTEIN"/>
    <property type="match status" value="1"/>
</dbReference>
<feature type="compositionally biased region" description="Polar residues" evidence="1">
    <location>
        <begin position="1580"/>
        <end position="1600"/>
    </location>
</feature>
<feature type="compositionally biased region" description="Low complexity" evidence="1">
    <location>
        <begin position="1536"/>
        <end position="1550"/>
    </location>
</feature>
<reference evidence="3 4" key="1">
    <citation type="submission" date="2019-03" db="EMBL/GenBank/DDBJ databases">
        <title>Single cell metagenomics reveals metabolic interactions within the superorganism composed of flagellate Streblomastix strix and complex community of Bacteroidetes bacteria on its surface.</title>
        <authorList>
            <person name="Treitli S.C."/>
            <person name="Kolisko M."/>
            <person name="Husnik F."/>
            <person name="Keeling P."/>
            <person name="Hampl V."/>
        </authorList>
    </citation>
    <scope>NUCLEOTIDE SEQUENCE [LARGE SCALE GENOMIC DNA]</scope>
    <source>
        <strain evidence="3">ST1C</strain>
    </source>
</reference>
<keyword evidence="2" id="KW-0812">Transmembrane</keyword>
<comment type="caution">
    <text evidence="3">The sequence shown here is derived from an EMBL/GenBank/DDBJ whole genome shotgun (WGS) entry which is preliminary data.</text>
</comment>
<proteinExistence type="predicted"/>
<sequence>MMECICDSGLGGAIKTQQNGGILDIRETIMKKCKALNGGGIYSTISTMEQFIINEEVYFDECEAFSTSLSQGRGGAIYINVGQDAPYEFTVGVNLHFNLNKASQYGRDLFIYCKNIIVMKPDRRILYDMLNETYDKDNAIFGTEYAQETELGRPQMIDFDIIQLMLPYYNDIVYISQDQSISENTLKCGRIYLPCVTLSYAEGKVLTPEWTYETVPLDSSGASQINYTYIVFQGIEVTSPFESEADNVIIRGAFPDEYLFATQRAILIFTKNGQIICSDLAQWQQQGQLEKRSVNQKFYIHKVEFMLTDDAEIKSSGGVYIGIIDSGSEWVSISQKRIIDKLQEQGLNNKTISRSINDLCRPSIIFDICVIKECKTTQSGISTSLQILESGGIILHSEKSLTRCNFNSTPNDPTLLQNTPFESLWLREKEFGVEGSGLIVAYGRTIPSIKADGIQFIGCDAVHQLNTSHLSVELWGAEVALIRSQGNGMSIIDGLRVIGVKQERTIVHYSVIEVISGELKNINNEQRMSSIIMNAGHLKLRDGTFLGEAYTSGGSAIRAYPTGPSTIDVEGVQFKGLNAGSNLNGGAVYVEMRQFDVLISFKRCIFIGNKADYGSNVFIRYASLSQMINKNSFIGCTTIVENSYEYDISVCYSFGDNEDEIFIDERNLIHSSWNRQKSEGVVRFIANSDTNHTIDSSLKCGSVSKPCNTYQTLIEYIQLEPESIDRLTGRVETLIFGDGKISSPFIDLSLARSDIVNIIGCGDQLTEIQPQQSSQLAMIYGGFNQIIVIERLCIVNSPASPLIGFIRTQGAESGLVMQDMRVQGYLETSPYNTMLEPPYLFSIEGFVHLQDVIFEHIYLRTGAILQVVGLRRTADDSRIEQLGKTSIGFYRCIFDDITSNESVIISLNEKDLASSSTPSQINEIFNSNMQNSDKTTKFIIEDTIFSDCATTLLLGNKNEKGGLLNLKNKKVRFEILNSEYRNIAVKSRNMLYLAWGVYEPDSQQINILTINETFFTNCSALIPEMDEKVEESQITQGQQSSPQTVNQFINIQQSNELYTNGSIIFDNLYKYGLIFINNLNKEINDSMNLAIIDITSLFMSNCHSAIGSAMTVTRLTLNLQESVFVEPMCYGNMLYLNQTQTTINNCYFNGYNNTFSDIITEDGQSISDAFCPNNPQYFSSIEYALVYIIKGSYISNNDIYKDSRIGAIRIDSAVVELKNVQFIDPWEESSQLDGSLLMIACKGESNLNFIDPTVNQMTEENCEEKSQNSSSISNENENECQFGIVFDDICKFQLSEFFQLPPMPIPQLKSAKVVVNVDKDQEAMNSDQMNNYELVRDDKGYLIWPLEDATKLPIYAHGKVRSQNKAIFSMRDYSWLDNRKKWYGILISNDGKQFYGIDGENESVRLEVEIEEGEQFVNFIRFQLAEWWAWVVPPIVVGSLTLIISGIVYILWKDRYEKNKKAEHLKELQEQKQKRQKLEEINRMDKDLQVEDGDNNTMIITEEDEVKTQLPKVNLTESQSSIHFVSLRKNQQQTQSQNLLESESNSQSSSALPIKQKSHLQINPRDDEQFADVMKVIDKVSQSSSQSETNPQIEQQLETPQAWQQQVITESFDTFPNLTRVPSHSSTTSLFISTNQSSSLFQTNQSIIPQSSSSQSISKLTNLSSTNQNHLSQHFDRLELLLQTLENKKPIVEKHQLATCEYEQQTDTLQTSDTNISIESNTNQTSQNSLNIKINKSSTSLHKQNPKKHSSSQSKATFTGHLFDQEAPDIDFSLISSDAPELERVVWGPSGPPATLSLAKFGVFVPTPEILQLQRRQSMINDQIDKPTDEQNNDRTVPNIQQKVQEKEQLGQNDLKQKEKENSIEQEKTKQIISKKETQKLKIKVKTRKKSLQKQDQFPHQCLSPVEEDIE</sequence>
<evidence type="ECO:0000256" key="2">
    <source>
        <dbReference type="SAM" id="Phobius"/>
    </source>
</evidence>
<keyword evidence="2" id="KW-0472">Membrane</keyword>
<dbReference type="PANTHER" id="PTHR16148">
    <property type="entry name" value="NF-KAPPA-B-REPRESSING FACTOR-RELATED"/>
    <property type="match status" value="1"/>
</dbReference>
<feature type="region of interest" description="Disordered" evidence="1">
    <location>
        <begin position="1533"/>
        <end position="1562"/>
    </location>
</feature>
<dbReference type="Proteomes" id="UP000324800">
    <property type="component" value="Unassembled WGS sequence"/>
</dbReference>
<feature type="transmembrane region" description="Helical" evidence="2">
    <location>
        <begin position="1427"/>
        <end position="1452"/>
    </location>
</feature>
<evidence type="ECO:0000256" key="1">
    <source>
        <dbReference type="SAM" id="MobiDB-lite"/>
    </source>
</evidence>
<gene>
    <name evidence="3" type="ORF">EZS28_006672</name>
</gene>
<organism evidence="3 4">
    <name type="scientific">Streblomastix strix</name>
    <dbReference type="NCBI Taxonomy" id="222440"/>
    <lineage>
        <taxon>Eukaryota</taxon>
        <taxon>Metamonada</taxon>
        <taxon>Preaxostyla</taxon>
        <taxon>Oxymonadida</taxon>
        <taxon>Streblomastigidae</taxon>
        <taxon>Streblomastix</taxon>
    </lineage>
</organism>
<protein>
    <submittedName>
        <fullName evidence="3">Uncharacterized protein</fullName>
    </submittedName>
</protein>
<feature type="region of interest" description="Disordered" evidence="1">
    <location>
        <begin position="1885"/>
        <end position="1911"/>
    </location>
</feature>
<keyword evidence="2" id="KW-1133">Transmembrane helix</keyword>
<evidence type="ECO:0000313" key="3">
    <source>
        <dbReference type="EMBL" id="KAA6397802.1"/>
    </source>
</evidence>
<evidence type="ECO:0000313" key="4">
    <source>
        <dbReference type="Proteomes" id="UP000324800"/>
    </source>
</evidence>
<accession>A0A5J4WTB3</accession>
<feature type="region of interest" description="Disordered" evidence="1">
    <location>
        <begin position="1579"/>
        <end position="1600"/>
    </location>
</feature>
<feature type="region of interest" description="Disordered" evidence="1">
    <location>
        <begin position="1847"/>
        <end position="1872"/>
    </location>
</feature>